<evidence type="ECO:0008006" key="4">
    <source>
        <dbReference type="Google" id="ProtNLM"/>
    </source>
</evidence>
<dbReference type="AlphaFoldDB" id="A0A426Y0X7"/>
<reference evidence="2 3" key="1">
    <citation type="journal article" date="2014" name="Agronomy (Basel)">
        <title>A Draft Genome Sequence for Ensete ventricosum, the Drought-Tolerant Tree Against Hunger.</title>
        <authorList>
            <person name="Harrison J."/>
            <person name="Moore K.A."/>
            <person name="Paszkiewicz K."/>
            <person name="Jones T."/>
            <person name="Grant M."/>
            <person name="Ambacheew D."/>
            <person name="Muzemil S."/>
            <person name="Studholme D.J."/>
        </authorList>
    </citation>
    <scope>NUCLEOTIDE SEQUENCE [LARGE SCALE GENOMIC DNA]</scope>
</reference>
<organism evidence="2 3">
    <name type="scientific">Ensete ventricosum</name>
    <name type="common">Abyssinian banana</name>
    <name type="synonym">Musa ensete</name>
    <dbReference type="NCBI Taxonomy" id="4639"/>
    <lineage>
        <taxon>Eukaryota</taxon>
        <taxon>Viridiplantae</taxon>
        <taxon>Streptophyta</taxon>
        <taxon>Embryophyta</taxon>
        <taxon>Tracheophyta</taxon>
        <taxon>Spermatophyta</taxon>
        <taxon>Magnoliopsida</taxon>
        <taxon>Liliopsida</taxon>
        <taxon>Zingiberales</taxon>
        <taxon>Musaceae</taxon>
        <taxon>Ensete</taxon>
    </lineage>
</organism>
<comment type="caution">
    <text evidence="2">The sequence shown here is derived from an EMBL/GenBank/DDBJ whole genome shotgun (WGS) entry which is preliminary data.</text>
</comment>
<accession>A0A426Y0X7</accession>
<feature type="region of interest" description="Disordered" evidence="1">
    <location>
        <begin position="150"/>
        <end position="178"/>
    </location>
</feature>
<protein>
    <recommendedName>
        <fullName evidence="4">Retrotransposon gag domain-containing protein</fullName>
    </recommendedName>
</protein>
<proteinExistence type="predicted"/>
<sequence length="430" mass="47157">MIVWDRRIVMHHRPDTTSPDGEIQDNAGLPKHGAPFVDTMRKLQEELQTKTQRSWSLNLEDKANLKMTATLLRWQRHQSQPHPAGTHPCLSARCCCPLLPHRCTAAPPLLPADATHSCLCRLLSSPPSAACSPTPSTIPDISRCSRCNPLSQPPSHNRRPCRLQPSTATPPAHSHQSPTPTIAAITKVLTNHSHYPSSTLAATSRSHSCLCRNCLCHHSSSPFFPAAASLLPLLLHPLRPLLSTVPSFPRISTTATSNCQIQRYPTNPFPTVAAITGHNRCPSLISSSASSVAIVAGPHCCHLSPVAAATHRCASSLAVAALAATTVSDRALAGQDTGYTCMRVEFPRWEDGNSIGWISCAEIFFRFHRITEESKVEITTIQLEGDYKHTHGEPSWEQFKSELLVRFRPSEYENMDGQLAKIRQTSTVLE</sequence>
<gene>
    <name evidence="2" type="ORF">B296_00023601</name>
</gene>
<dbReference type="Proteomes" id="UP000287651">
    <property type="component" value="Unassembled WGS sequence"/>
</dbReference>
<evidence type="ECO:0000313" key="3">
    <source>
        <dbReference type="Proteomes" id="UP000287651"/>
    </source>
</evidence>
<evidence type="ECO:0000256" key="1">
    <source>
        <dbReference type="SAM" id="MobiDB-lite"/>
    </source>
</evidence>
<dbReference type="EMBL" id="AMZH03015844">
    <property type="protein sequence ID" value="RRT45415.1"/>
    <property type="molecule type" value="Genomic_DNA"/>
</dbReference>
<feature type="compositionally biased region" description="Polar residues" evidence="1">
    <location>
        <begin position="164"/>
        <end position="178"/>
    </location>
</feature>
<name>A0A426Y0X7_ENSVE</name>
<feature type="region of interest" description="Disordered" evidence="1">
    <location>
        <begin position="12"/>
        <end position="31"/>
    </location>
</feature>
<evidence type="ECO:0000313" key="2">
    <source>
        <dbReference type="EMBL" id="RRT45415.1"/>
    </source>
</evidence>